<dbReference type="GO" id="GO:0003746">
    <property type="term" value="F:translation elongation factor activity"/>
    <property type="evidence" value="ECO:0007669"/>
    <property type="project" value="UniProtKB-UniRule"/>
</dbReference>
<dbReference type="InterPro" id="IPR004046">
    <property type="entry name" value="GST_C"/>
</dbReference>
<dbReference type="SUPFAM" id="SSF47616">
    <property type="entry name" value="GST C-terminal domain-like"/>
    <property type="match status" value="1"/>
</dbReference>
<evidence type="ECO:0000313" key="8">
    <source>
        <dbReference type="EMBL" id="CBJ27519.1"/>
    </source>
</evidence>
<dbReference type="SUPFAM" id="SSF52833">
    <property type="entry name" value="Thioredoxin-like"/>
    <property type="match status" value="1"/>
</dbReference>
<dbReference type="EMBL" id="FN649729">
    <property type="protein sequence ID" value="CBJ27519.1"/>
    <property type="molecule type" value="Genomic_DNA"/>
</dbReference>
<name>D7G6C4_ECTSI</name>
<dbReference type="Pfam" id="PF02798">
    <property type="entry name" value="GST_N"/>
    <property type="match status" value="1"/>
</dbReference>
<dbReference type="SFLD" id="SFLDS00019">
    <property type="entry name" value="Glutathione_Transferase_(cytos"/>
    <property type="match status" value="1"/>
</dbReference>
<dbReference type="CDD" id="cd03181">
    <property type="entry name" value="GST_C_EF1Bgamma_like"/>
    <property type="match status" value="1"/>
</dbReference>
<evidence type="ECO:0000256" key="4">
    <source>
        <dbReference type="SAM" id="MobiDB-lite"/>
    </source>
</evidence>
<feature type="compositionally biased region" description="Basic residues" evidence="4">
    <location>
        <begin position="220"/>
        <end position="238"/>
    </location>
</feature>
<keyword evidence="9" id="KW-1185">Reference proteome</keyword>
<dbReference type="PANTHER" id="PTHR43986">
    <property type="entry name" value="ELONGATION FACTOR 1-GAMMA"/>
    <property type="match status" value="1"/>
</dbReference>
<dbReference type="Gene3D" id="3.30.70.1010">
    <property type="entry name" value="Translation elongation factor EF1B, gamma chain, conserved domain"/>
    <property type="match status" value="1"/>
</dbReference>
<dbReference type="InParanoid" id="D7G6C4"/>
<evidence type="ECO:0000256" key="1">
    <source>
        <dbReference type="ARBA" id="ARBA00022768"/>
    </source>
</evidence>
<dbReference type="PROSITE" id="PS50404">
    <property type="entry name" value="GST_NTER"/>
    <property type="match status" value="1"/>
</dbReference>
<evidence type="ECO:0000259" key="6">
    <source>
        <dbReference type="PROSITE" id="PS50404"/>
    </source>
</evidence>
<dbReference type="GO" id="GO:0005634">
    <property type="term" value="C:nucleus"/>
    <property type="evidence" value="ECO:0007669"/>
    <property type="project" value="TreeGrafter"/>
</dbReference>
<dbReference type="SMART" id="SM01183">
    <property type="entry name" value="EF1G"/>
    <property type="match status" value="1"/>
</dbReference>
<dbReference type="eggNOG" id="KOG0867">
    <property type="taxonomic scope" value="Eukaryota"/>
</dbReference>
<dbReference type="Pfam" id="PF00043">
    <property type="entry name" value="GST_C"/>
    <property type="match status" value="1"/>
</dbReference>
<dbReference type="FunCoup" id="D7G6C4">
    <property type="interactions" value="427"/>
</dbReference>
<sequence length="420" mass="47359">MALKLWTNPANFRAFKVLIAAEYNGVELEVPEFNHPSDSKSPDFLAKSPLGRVPVLETPQGSIFESNAIARYVARMRRDTELYGVSFFESAQVDSWIDFCAHEIELPATIWCYPVIGYMPYNDAAVSKAKEDLKIALGALEKALLHRTYLVGDKITLADITVASALVYPMKLVVSPEYRKAFPCVTRWFTTCVNQPQFKAVIGTVELAKEEMTAEGAPKAPKKEKKPQPAKKAKKKKEDKKEEDDGSRDLGMPAEEKKAPHPLAVMDKEAKSPFVGDTWKKIYSNNSYEESMKQFWEIFDAEGWSLWICRYKYNAENTRLFMTSNLVGGFIQRSGEIRKWAFGCMQITGEEGKELIVSGAWLIRGQSIQPMVDANDDANWYDWVKVATPVSDADKALVTEMWCSETTVEGRPVLDGKVFK</sequence>
<keyword evidence="1 3" id="KW-0251">Elongation factor</keyword>
<dbReference type="PANTHER" id="PTHR43986:SF1">
    <property type="entry name" value="ELONGATION FACTOR 1-GAMMA"/>
    <property type="match status" value="1"/>
</dbReference>
<feature type="domain" description="EF-1-gamma C-terminal" evidence="5">
    <location>
        <begin position="259"/>
        <end position="420"/>
    </location>
</feature>
<dbReference type="InterPro" id="IPR036282">
    <property type="entry name" value="Glutathione-S-Trfase_C_sf"/>
</dbReference>
<evidence type="ECO:0000256" key="3">
    <source>
        <dbReference type="PROSITE-ProRule" id="PRU00519"/>
    </source>
</evidence>
<dbReference type="InterPro" id="IPR010987">
    <property type="entry name" value="Glutathione-S-Trfase_C-like"/>
</dbReference>
<keyword evidence="2 3" id="KW-0648">Protein biosynthesis</keyword>
<gene>
    <name evidence="8" type="primary">EEF1Bgamma</name>
    <name evidence="8" type="ORF">Esi_0073_0091</name>
</gene>
<dbReference type="Pfam" id="PF00647">
    <property type="entry name" value="EF1G"/>
    <property type="match status" value="1"/>
</dbReference>
<dbReference type="Proteomes" id="UP000002630">
    <property type="component" value="Linkage Group LG04"/>
</dbReference>
<dbReference type="InterPro" id="IPR050802">
    <property type="entry name" value="EF-GSTs"/>
</dbReference>
<dbReference type="PROSITE" id="PS50405">
    <property type="entry name" value="GST_CTER"/>
    <property type="match status" value="1"/>
</dbReference>
<feature type="domain" description="GST N-terminal" evidence="6">
    <location>
        <begin position="1"/>
        <end position="81"/>
    </location>
</feature>
<feature type="region of interest" description="Disordered" evidence="4">
    <location>
        <begin position="212"/>
        <end position="263"/>
    </location>
</feature>
<dbReference type="AlphaFoldDB" id="D7G6C4"/>
<organism evidence="8 9">
    <name type="scientific">Ectocarpus siliculosus</name>
    <name type="common">Brown alga</name>
    <name type="synonym">Conferva siliculosa</name>
    <dbReference type="NCBI Taxonomy" id="2880"/>
    <lineage>
        <taxon>Eukaryota</taxon>
        <taxon>Sar</taxon>
        <taxon>Stramenopiles</taxon>
        <taxon>Ochrophyta</taxon>
        <taxon>PX clade</taxon>
        <taxon>Phaeophyceae</taxon>
        <taxon>Ectocarpales</taxon>
        <taxon>Ectocarpaceae</taxon>
        <taxon>Ectocarpus</taxon>
    </lineage>
</organism>
<dbReference type="SUPFAM" id="SSF89942">
    <property type="entry name" value="eEF1-gamma domain"/>
    <property type="match status" value="1"/>
</dbReference>
<evidence type="ECO:0000259" key="7">
    <source>
        <dbReference type="PROSITE" id="PS50405"/>
    </source>
</evidence>
<dbReference type="EMBL" id="FN648960">
    <property type="protein sequence ID" value="CBJ27519.1"/>
    <property type="molecule type" value="Genomic_DNA"/>
</dbReference>
<accession>D7G6C4</accession>
<evidence type="ECO:0000313" key="9">
    <source>
        <dbReference type="Proteomes" id="UP000002630"/>
    </source>
</evidence>
<protein>
    <submittedName>
        <fullName evidence="8">Eukaryotic elongation factor-1 B gamma</fullName>
    </submittedName>
</protein>
<dbReference type="SFLD" id="SFLDG00358">
    <property type="entry name" value="Main_(cytGST)"/>
    <property type="match status" value="1"/>
</dbReference>
<dbReference type="InterPro" id="IPR001662">
    <property type="entry name" value="EF1B_G_C"/>
</dbReference>
<evidence type="ECO:0000256" key="2">
    <source>
        <dbReference type="ARBA" id="ARBA00022917"/>
    </source>
</evidence>
<proteinExistence type="predicted"/>
<dbReference type="OMA" id="TQYFSWT"/>
<dbReference type="InterPro" id="IPR004045">
    <property type="entry name" value="Glutathione_S-Trfase_N"/>
</dbReference>
<feature type="domain" description="GST C-terminal" evidence="7">
    <location>
        <begin position="86"/>
        <end position="222"/>
    </location>
</feature>
<dbReference type="OrthoDB" id="249703at2759"/>
<dbReference type="FunFam" id="3.40.30.10:FF:000148">
    <property type="entry name" value="Elongation factor 1B gamma"/>
    <property type="match status" value="1"/>
</dbReference>
<evidence type="ECO:0000259" key="5">
    <source>
        <dbReference type="PROSITE" id="PS50040"/>
    </source>
</evidence>
<dbReference type="STRING" id="2880.D7G6C4"/>
<dbReference type="InterPro" id="IPR036433">
    <property type="entry name" value="EF1B_G_C_sf"/>
</dbReference>
<dbReference type="GO" id="GO:0005737">
    <property type="term" value="C:cytoplasm"/>
    <property type="evidence" value="ECO:0007669"/>
    <property type="project" value="TreeGrafter"/>
</dbReference>
<dbReference type="eggNOG" id="KOG1627">
    <property type="taxonomic scope" value="Eukaryota"/>
</dbReference>
<dbReference type="InterPro" id="IPR040079">
    <property type="entry name" value="Glutathione_S-Trfase"/>
</dbReference>
<dbReference type="InterPro" id="IPR036249">
    <property type="entry name" value="Thioredoxin-like_sf"/>
</dbReference>
<dbReference type="Gene3D" id="3.40.30.10">
    <property type="entry name" value="Glutaredoxin"/>
    <property type="match status" value="1"/>
</dbReference>
<dbReference type="FunFam" id="1.20.1050.10:FF:000006">
    <property type="entry name" value="Elongation factor 1 gamma"/>
    <property type="match status" value="1"/>
</dbReference>
<dbReference type="CDD" id="cd03044">
    <property type="entry name" value="GST_N_EF1Bgamma"/>
    <property type="match status" value="1"/>
</dbReference>
<dbReference type="FunFam" id="3.30.70.1010:FF:000001">
    <property type="entry name" value="Elongation factor 1-gamma 1"/>
    <property type="match status" value="1"/>
</dbReference>
<dbReference type="PROSITE" id="PS50040">
    <property type="entry name" value="EF1G_C"/>
    <property type="match status" value="1"/>
</dbReference>
<dbReference type="Gene3D" id="1.20.1050.10">
    <property type="match status" value="1"/>
</dbReference>
<reference evidence="8 9" key="1">
    <citation type="journal article" date="2010" name="Nature">
        <title>The Ectocarpus genome and the independent evolution of multicellularity in brown algae.</title>
        <authorList>
            <person name="Cock J.M."/>
            <person name="Sterck L."/>
            <person name="Rouze P."/>
            <person name="Scornet D."/>
            <person name="Allen A.E."/>
            <person name="Amoutzias G."/>
            <person name="Anthouard V."/>
            <person name="Artiguenave F."/>
            <person name="Aury J.M."/>
            <person name="Badger J.H."/>
            <person name="Beszteri B."/>
            <person name="Billiau K."/>
            <person name="Bonnet E."/>
            <person name="Bothwell J.H."/>
            <person name="Bowler C."/>
            <person name="Boyen C."/>
            <person name="Brownlee C."/>
            <person name="Carrano C.J."/>
            <person name="Charrier B."/>
            <person name="Cho G.Y."/>
            <person name="Coelho S.M."/>
            <person name="Collen J."/>
            <person name="Corre E."/>
            <person name="Da Silva C."/>
            <person name="Delage L."/>
            <person name="Delaroque N."/>
            <person name="Dittami S.M."/>
            <person name="Doulbeau S."/>
            <person name="Elias M."/>
            <person name="Farnham G."/>
            <person name="Gachon C.M."/>
            <person name="Gschloessl B."/>
            <person name="Heesch S."/>
            <person name="Jabbari K."/>
            <person name="Jubin C."/>
            <person name="Kawai H."/>
            <person name="Kimura K."/>
            <person name="Kloareg B."/>
            <person name="Kupper F.C."/>
            <person name="Lang D."/>
            <person name="Le Bail A."/>
            <person name="Leblanc C."/>
            <person name="Lerouge P."/>
            <person name="Lohr M."/>
            <person name="Lopez P.J."/>
            <person name="Martens C."/>
            <person name="Maumus F."/>
            <person name="Michel G."/>
            <person name="Miranda-Saavedra D."/>
            <person name="Morales J."/>
            <person name="Moreau H."/>
            <person name="Motomura T."/>
            <person name="Nagasato C."/>
            <person name="Napoli C.A."/>
            <person name="Nelson D.R."/>
            <person name="Nyvall-Collen P."/>
            <person name="Peters A.F."/>
            <person name="Pommier C."/>
            <person name="Potin P."/>
            <person name="Poulain J."/>
            <person name="Quesneville H."/>
            <person name="Read B."/>
            <person name="Rensing S.A."/>
            <person name="Ritter A."/>
            <person name="Rousvoal S."/>
            <person name="Samanta M."/>
            <person name="Samson G."/>
            <person name="Schroeder D.C."/>
            <person name="Segurens B."/>
            <person name="Strittmatter M."/>
            <person name="Tonon T."/>
            <person name="Tregear J.W."/>
            <person name="Valentin K."/>
            <person name="von Dassow P."/>
            <person name="Yamagishi T."/>
            <person name="Van de Peer Y."/>
            <person name="Wincker P."/>
        </authorList>
    </citation>
    <scope>NUCLEOTIDE SEQUENCE [LARGE SCALE GENOMIC DNA]</scope>
    <source>
        <strain evidence="9">Ec32 / CCAP1310/4</strain>
    </source>
</reference>